<organism evidence="3">
    <name type="scientific">Nippostrongylus brasiliensis</name>
    <name type="common">Rat hookworm</name>
    <dbReference type="NCBI Taxonomy" id="27835"/>
    <lineage>
        <taxon>Eukaryota</taxon>
        <taxon>Metazoa</taxon>
        <taxon>Ecdysozoa</taxon>
        <taxon>Nematoda</taxon>
        <taxon>Chromadorea</taxon>
        <taxon>Rhabditida</taxon>
        <taxon>Rhabditina</taxon>
        <taxon>Rhabditomorpha</taxon>
        <taxon>Strongyloidea</taxon>
        <taxon>Heligmosomidae</taxon>
        <taxon>Nippostrongylus</taxon>
    </lineage>
</organism>
<dbReference type="GO" id="GO:1902884">
    <property type="term" value="P:positive regulation of response to oxidative stress"/>
    <property type="evidence" value="ECO:0007669"/>
    <property type="project" value="InterPro"/>
</dbReference>
<proteinExistence type="predicted"/>
<dbReference type="OMA" id="FINYDEQ"/>
<dbReference type="EMBL" id="UYSL01022057">
    <property type="protein sequence ID" value="VDL79735.1"/>
    <property type="molecule type" value="Genomic_DNA"/>
</dbReference>
<evidence type="ECO:0000313" key="3">
    <source>
        <dbReference type="WBParaSite" id="NBR_0001613901-mRNA-1"/>
    </source>
</evidence>
<name>A0A0N4YH26_NIPBR</name>
<dbReference type="Pfam" id="PF03567">
    <property type="entry name" value="Sulfotransfer_2"/>
    <property type="match status" value="1"/>
</dbReference>
<evidence type="ECO:0000313" key="2">
    <source>
        <dbReference type="Proteomes" id="UP000271162"/>
    </source>
</evidence>
<evidence type="ECO:0000313" key="1">
    <source>
        <dbReference type="EMBL" id="VDL79735.1"/>
    </source>
</evidence>
<dbReference type="GO" id="GO:0016020">
    <property type="term" value="C:membrane"/>
    <property type="evidence" value="ECO:0007669"/>
    <property type="project" value="InterPro"/>
</dbReference>
<dbReference type="Proteomes" id="UP000271162">
    <property type="component" value="Unassembled WGS sequence"/>
</dbReference>
<dbReference type="AlphaFoldDB" id="A0A0N4YH26"/>
<reference evidence="1 2" key="2">
    <citation type="submission" date="2018-11" db="EMBL/GenBank/DDBJ databases">
        <authorList>
            <consortium name="Pathogen Informatics"/>
        </authorList>
    </citation>
    <scope>NUCLEOTIDE SEQUENCE [LARGE SCALE GENOMIC DNA]</scope>
</reference>
<sequence>MRARVLAAALLLVSTVVFYFWISVISKAPPDIRSDNISPQKEVCQGFQSRLEQVRNATFNTAPFDRSHLLPPFINYDEQFHIAPNYRIQVCRIPKVMSTLLDAISCYITNSKEFNSGNRAISKTRKVTRLCRDQTIACNLTAALSAVKPPRRQIALIRHPIERFLSGFVDKCIKLMSPMKSE</sequence>
<dbReference type="InterPro" id="IPR007669">
    <property type="entry name" value="Chst-1-like"/>
</dbReference>
<gene>
    <name evidence="1" type="ORF">NBR_LOCUS16140</name>
</gene>
<dbReference type="InterPro" id="IPR005331">
    <property type="entry name" value="Sulfotransferase"/>
</dbReference>
<accession>A0A0N4YH26</accession>
<keyword evidence="2" id="KW-1185">Reference proteome</keyword>
<dbReference type="PANTHER" id="PTHR22900">
    <property type="entry name" value="PROTEIN CBG14245-RELATED"/>
    <property type="match status" value="1"/>
</dbReference>
<dbReference type="WBParaSite" id="NBR_0001613901-mRNA-1">
    <property type="protein sequence ID" value="NBR_0001613901-mRNA-1"/>
    <property type="gene ID" value="NBR_0001613901"/>
</dbReference>
<dbReference type="GO" id="GO:0047756">
    <property type="term" value="F:chondroitin 4-sulfotransferase activity"/>
    <property type="evidence" value="ECO:0007669"/>
    <property type="project" value="InterPro"/>
</dbReference>
<dbReference type="GO" id="GO:0050650">
    <property type="term" value="P:chondroitin sulfate proteoglycan biosynthetic process"/>
    <property type="evidence" value="ECO:0007669"/>
    <property type="project" value="InterPro"/>
</dbReference>
<dbReference type="PANTHER" id="PTHR22900:SF5">
    <property type="entry name" value="PROTEIN CBG14245"/>
    <property type="match status" value="1"/>
</dbReference>
<protein>
    <submittedName>
        <fullName evidence="3">Exostosin domain-containing protein</fullName>
    </submittedName>
</protein>
<reference evidence="3" key="1">
    <citation type="submission" date="2017-02" db="UniProtKB">
        <authorList>
            <consortium name="WormBaseParasite"/>
        </authorList>
    </citation>
    <scope>IDENTIFICATION</scope>
</reference>